<evidence type="ECO:0000313" key="2">
    <source>
        <dbReference type="EMBL" id="CAJ1377386.1"/>
    </source>
</evidence>
<sequence>MILHARAWVLLALGFCYAARGDEECMVPHPSNENWTLEGAELQYKLLRFYQNQGPPPLEEVFLSTQNLTTEVQEKLMGECPGLLITSFLVLAEAQLPISRRRSDEALAKADALASRLSERSYSEQAEIWPVEEALQSYRAAAAAVASGDDRERQVHMVICHCRESLDWLQGPSFYVPKKGAAVDVFIYEKCNFETNLALSQKFRSVSRIIVDDQGMRRDECSGYLRHLIDHYQDPADYTFFFQADAEDHMHFGYLSLVLKSIEQHALTSAFVHLNYPRLITSMSPCRAEVFRQLFDRYPGRNLGSYCCAQFMVSKERLLANPLERYQRMQQMLFSDSPAECHDIPGHSTLCLMFEVYWHVLFGEPDVLPLRSENSQLQLFLRIRDLENESYLPQGSMYLKLASERE</sequence>
<dbReference type="PANTHER" id="PTHR37490">
    <property type="entry name" value="EXPRESSED PROTEIN"/>
    <property type="match status" value="1"/>
</dbReference>
<organism evidence="2 3">
    <name type="scientific">Effrenium voratum</name>
    <dbReference type="NCBI Taxonomy" id="2562239"/>
    <lineage>
        <taxon>Eukaryota</taxon>
        <taxon>Sar</taxon>
        <taxon>Alveolata</taxon>
        <taxon>Dinophyceae</taxon>
        <taxon>Suessiales</taxon>
        <taxon>Symbiodiniaceae</taxon>
        <taxon>Effrenium</taxon>
    </lineage>
</organism>
<dbReference type="Pfam" id="PF11913">
    <property type="entry name" value="DUF3431"/>
    <property type="match status" value="1"/>
</dbReference>
<proteinExistence type="predicted"/>
<dbReference type="AlphaFoldDB" id="A0AA36MMH7"/>
<reference evidence="2" key="1">
    <citation type="submission" date="2023-08" db="EMBL/GenBank/DDBJ databases">
        <authorList>
            <person name="Chen Y."/>
            <person name="Shah S."/>
            <person name="Dougan E. K."/>
            <person name="Thang M."/>
            <person name="Chan C."/>
        </authorList>
    </citation>
    <scope>NUCLEOTIDE SEQUENCE</scope>
</reference>
<dbReference type="Proteomes" id="UP001178507">
    <property type="component" value="Unassembled WGS sequence"/>
</dbReference>
<dbReference type="PANTHER" id="PTHR37490:SF2">
    <property type="match status" value="1"/>
</dbReference>
<evidence type="ECO:0008006" key="4">
    <source>
        <dbReference type="Google" id="ProtNLM"/>
    </source>
</evidence>
<name>A0AA36MMH7_9DINO</name>
<accession>A0AA36MMH7</accession>
<keyword evidence="1" id="KW-0732">Signal</keyword>
<protein>
    <recommendedName>
        <fullName evidence="4">Hexosyltransferase</fullName>
    </recommendedName>
</protein>
<dbReference type="EMBL" id="CAUJNA010000458">
    <property type="protein sequence ID" value="CAJ1377386.1"/>
    <property type="molecule type" value="Genomic_DNA"/>
</dbReference>
<feature type="chain" id="PRO_5041371792" description="Hexosyltransferase" evidence="1">
    <location>
        <begin position="19"/>
        <end position="406"/>
    </location>
</feature>
<evidence type="ECO:0000313" key="3">
    <source>
        <dbReference type="Proteomes" id="UP001178507"/>
    </source>
</evidence>
<keyword evidence="3" id="KW-1185">Reference proteome</keyword>
<comment type="caution">
    <text evidence="2">The sequence shown here is derived from an EMBL/GenBank/DDBJ whole genome shotgun (WGS) entry which is preliminary data.</text>
</comment>
<evidence type="ECO:0000256" key="1">
    <source>
        <dbReference type="SAM" id="SignalP"/>
    </source>
</evidence>
<feature type="signal peptide" evidence="1">
    <location>
        <begin position="1"/>
        <end position="18"/>
    </location>
</feature>
<gene>
    <name evidence="2" type="ORF">EVOR1521_LOCUS6198</name>
</gene>
<dbReference type="InterPro" id="IPR021838">
    <property type="entry name" value="DUF3431"/>
</dbReference>